<sequence length="87" mass="9434">MQPASLPKSDAVQPTQLVLLFRSAHGARSGHTPGQGNTEQRFGGHVDRTSVDQPPLRPLPPTIPPPRGDDPPRPQPPVHSRILRLSD</sequence>
<organism evidence="2 3">
    <name type="scientific">Aspergillus pseudoustus</name>
    <dbReference type="NCBI Taxonomy" id="1810923"/>
    <lineage>
        <taxon>Eukaryota</taxon>
        <taxon>Fungi</taxon>
        <taxon>Dikarya</taxon>
        <taxon>Ascomycota</taxon>
        <taxon>Pezizomycotina</taxon>
        <taxon>Eurotiomycetes</taxon>
        <taxon>Eurotiomycetidae</taxon>
        <taxon>Eurotiales</taxon>
        <taxon>Aspergillaceae</taxon>
        <taxon>Aspergillus</taxon>
        <taxon>Aspergillus subgen. Nidulantes</taxon>
    </lineage>
</organism>
<gene>
    <name evidence="2" type="ORF">BJY01DRAFT_219540</name>
</gene>
<reference evidence="2 3" key="1">
    <citation type="submission" date="2024-07" db="EMBL/GenBank/DDBJ databases">
        <title>Section-level genome sequencing and comparative genomics of Aspergillus sections Usti and Cavernicolus.</title>
        <authorList>
            <consortium name="Lawrence Berkeley National Laboratory"/>
            <person name="Nybo J.L."/>
            <person name="Vesth T.C."/>
            <person name="Theobald S."/>
            <person name="Frisvad J.C."/>
            <person name="Larsen T.O."/>
            <person name="Kjaerboelling I."/>
            <person name="Rothschild-Mancinelli K."/>
            <person name="Lyhne E.K."/>
            <person name="Kogle M.E."/>
            <person name="Barry K."/>
            <person name="Clum A."/>
            <person name="Na H."/>
            <person name="Ledsgaard L."/>
            <person name="Lin J."/>
            <person name="Lipzen A."/>
            <person name="Kuo A."/>
            <person name="Riley R."/>
            <person name="Mondo S."/>
            <person name="Labutti K."/>
            <person name="Haridas S."/>
            <person name="Pangalinan J."/>
            <person name="Salamov A.A."/>
            <person name="Simmons B.A."/>
            <person name="Magnuson J.K."/>
            <person name="Chen J."/>
            <person name="Drula E."/>
            <person name="Henrissat B."/>
            <person name="Wiebenga A."/>
            <person name="Lubbers R.J."/>
            <person name="Gomes A.C."/>
            <person name="Makela M.R."/>
            <person name="Stajich J."/>
            <person name="Grigoriev I.V."/>
            <person name="Mortensen U.H."/>
            <person name="De Vries R.P."/>
            <person name="Baker S.E."/>
            <person name="Andersen M.R."/>
        </authorList>
    </citation>
    <scope>NUCLEOTIDE SEQUENCE [LARGE SCALE GENOMIC DNA]</scope>
    <source>
        <strain evidence="2 3">CBS 123904</strain>
    </source>
</reference>
<dbReference type="EMBL" id="JBFXLU010000139">
    <property type="protein sequence ID" value="KAL2838968.1"/>
    <property type="molecule type" value="Genomic_DNA"/>
</dbReference>
<name>A0ABR4JG13_9EURO</name>
<accession>A0ABR4JG13</accession>
<proteinExistence type="predicted"/>
<dbReference type="Proteomes" id="UP001610446">
    <property type="component" value="Unassembled WGS sequence"/>
</dbReference>
<protein>
    <submittedName>
        <fullName evidence="2">Uncharacterized protein</fullName>
    </submittedName>
</protein>
<evidence type="ECO:0000313" key="3">
    <source>
        <dbReference type="Proteomes" id="UP001610446"/>
    </source>
</evidence>
<feature type="region of interest" description="Disordered" evidence="1">
    <location>
        <begin position="22"/>
        <end position="87"/>
    </location>
</feature>
<evidence type="ECO:0000313" key="2">
    <source>
        <dbReference type="EMBL" id="KAL2838968.1"/>
    </source>
</evidence>
<keyword evidence="3" id="KW-1185">Reference proteome</keyword>
<feature type="compositionally biased region" description="Pro residues" evidence="1">
    <location>
        <begin position="55"/>
        <end position="66"/>
    </location>
</feature>
<comment type="caution">
    <text evidence="2">The sequence shown here is derived from an EMBL/GenBank/DDBJ whole genome shotgun (WGS) entry which is preliminary data.</text>
</comment>
<evidence type="ECO:0000256" key="1">
    <source>
        <dbReference type="SAM" id="MobiDB-lite"/>
    </source>
</evidence>